<sequence length="105" mass="11649">MVDISLSADENSYRAAVFEIVQFQIEDSSYSGEDIINKNLEKYDKAAKIAAENRGGIETLPDLKASIIGHVGEISRELLRATIENTIMGLRHVIDVNGAHIEHIR</sequence>
<dbReference type="Proteomes" id="UP000887159">
    <property type="component" value="Unassembled WGS sequence"/>
</dbReference>
<reference evidence="1" key="1">
    <citation type="submission" date="2020-08" db="EMBL/GenBank/DDBJ databases">
        <title>Multicomponent nature underlies the extraordinary mechanical properties of spider dragline silk.</title>
        <authorList>
            <person name="Kono N."/>
            <person name="Nakamura H."/>
            <person name="Mori M."/>
            <person name="Yoshida Y."/>
            <person name="Ohtoshi R."/>
            <person name="Malay A.D."/>
            <person name="Moran D.A.P."/>
            <person name="Tomita M."/>
            <person name="Numata K."/>
            <person name="Arakawa K."/>
        </authorList>
    </citation>
    <scope>NUCLEOTIDE SEQUENCE</scope>
</reference>
<organism evidence="1 2">
    <name type="scientific">Trichonephila clavipes</name>
    <name type="common">Golden silk orbweaver</name>
    <name type="synonym">Nephila clavipes</name>
    <dbReference type="NCBI Taxonomy" id="2585209"/>
    <lineage>
        <taxon>Eukaryota</taxon>
        <taxon>Metazoa</taxon>
        <taxon>Ecdysozoa</taxon>
        <taxon>Arthropoda</taxon>
        <taxon>Chelicerata</taxon>
        <taxon>Arachnida</taxon>
        <taxon>Araneae</taxon>
        <taxon>Araneomorphae</taxon>
        <taxon>Entelegynae</taxon>
        <taxon>Araneoidea</taxon>
        <taxon>Nephilidae</taxon>
        <taxon>Trichonephila</taxon>
    </lineage>
</organism>
<dbReference type="EMBL" id="BMAU01021258">
    <property type="protein sequence ID" value="GFY06346.1"/>
    <property type="molecule type" value="Genomic_DNA"/>
</dbReference>
<evidence type="ECO:0000313" key="1">
    <source>
        <dbReference type="EMBL" id="GFY06346.1"/>
    </source>
</evidence>
<dbReference type="AlphaFoldDB" id="A0A8X6S602"/>
<keyword evidence="2" id="KW-1185">Reference proteome</keyword>
<name>A0A8X6S602_TRICX</name>
<evidence type="ECO:0000313" key="2">
    <source>
        <dbReference type="Proteomes" id="UP000887159"/>
    </source>
</evidence>
<accession>A0A8X6S602</accession>
<proteinExistence type="predicted"/>
<protein>
    <submittedName>
        <fullName evidence="1">Uncharacterized protein</fullName>
    </submittedName>
</protein>
<comment type="caution">
    <text evidence="1">The sequence shown here is derived from an EMBL/GenBank/DDBJ whole genome shotgun (WGS) entry which is preliminary data.</text>
</comment>
<gene>
    <name evidence="1" type="ORF">TNCV_2681341</name>
</gene>